<reference evidence="3 4" key="1">
    <citation type="submission" date="2019-12" db="EMBL/GenBank/DDBJ databases">
        <authorList>
            <person name="Huq M.A."/>
        </authorList>
    </citation>
    <scope>NUCLEOTIDE SEQUENCE [LARGE SCALE GENOMIC DNA]</scope>
    <source>
        <strain evidence="3 4">MAH-25</strain>
    </source>
</reference>
<dbReference type="Gene3D" id="3.40.190.10">
    <property type="entry name" value="Periplasmic binding protein-like II"/>
    <property type="match status" value="1"/>
</dbReference>
<name>A0A6N8IY14_9BURK</name>
<dbReference type="PIRSF" id="PIRSF017082">
    <property type="entry name" value="YflP"/>
    <property type="match status" value="1"/>
</dbReference>
<keyword evidence="2" id="KW-0732">Signal</keyword>
<comment type="caution">
    <text evidence="3">The sequence shown here is derived from an EMBL/GenBank/DDBJ whole genome shotgun (WGS) entry which is preliminary data.</text>
</comment>
<dbReference type="Pfam" id="PF03401">
    <property type="entry name" value="TctC"/>
    <property type="match status" value="1"/>
</dbReference>
<keyword evidence="4" id="KW-1185">Reference proteome</keyword>
<protein>
    <recommendedName>
        <fullName evidence="5">Tripartite tricarboxylate transporter substrate binding protein</fullName>
    </recommendedName>
</protein>
<dbReference type="Proteomes" id="UP000469385">
    <property type="component" value="Unassembled WGS sequence"/>
</dbReference>
<dbReference type="PANTHER" id="PTHR42928">
    <property type="entry name" value="TRICARBOXYLATE-BINDING PROTEIN"/>
    <property type="match status" value="1"/>
</dbReference>
<dbReference type="InterPro" id="IPR042100">
    <property type="entry name" value="Bug_dom1"/>
</dbReference>
<feature type="chain" id="PRO_5026980934" description="Tripartite tricarboxylate transporter substrate binding protein" evidence="2">
    <location>
        <begin position="29"/>
        <end position="323"/>
    </location>
</feature>
<dbReference type="CDD" id="cd07012">
    <property type="entry name" value="PBP2_Bug_TTT"/>
    <property type="match status" value="1"/>
</dbReference>
<evidence type="ECO:0000313" key="4">
    <source>
        <dbReference type="Proteomes" id="UP000469385"/>
    </source>
</evidence>
<accession>A0A6N8IY14</accession>
<proteinExistence type="inferred from homology"/>
<dbReference type="EMBL" id="WSEL01000009">
    <property type="protein sequence ID" value="MVQ30930.1"/>
    <property type="molecule type" value="Genomic_DNA"/>
</dbReference>
<evidence type="ECO:0000256" key="1">
    <source>
        <dbReference type="ARBA" id="ARBA00006987"/>
    </source>
</evidence>
<feature type="signal peptide" evidence="2">
    <location>
        <begin position="1"/>
        <end position="28"/>
    </location>
</feature>
<evidence type="ECO:0000256" key="2">
    <source>
        <dbReference type="SAM" id="SignalP"/>
    </source>
</evidence>
<dbReference type="AlphaFoldDB" id="A0A6N8IY14"/>
<organism evidence="3 4">
    <name type="scientific">Ramlibacter pinisoli</name>
    <dbReference type="NCBI Taxonomy" id="2682844"/>
    <lineage>
        <taxon>Bacteria</taxon>
        <taxon>Pseudomonadati</taxon>
        <taxon>Pseudomonadota</taxon>
        <taxon>Betaproteobacteria</taxon>
        <taxon>Burkholderiales</taxon>
        <taxon>Comamonadaceae</taxon>
        <taxon>Ramlibacter</taxon>
    </lineage>
</organism>
<dbReference type="InterPro" id="IPR005064">
    <property type="entry name" value="BUG"/>
</dbReference>
<dbReference type="SUPFAM" id="SSF53850">
    <property type="entry name" value="Periplasmic binding protein-like II"/>
    <property type="match status" value="1"/>
</dbReference>
<evidence type="ECO:0000313" key="3">
    <source>
        <dbReference type="EMBL" id="MVQ30930.1"/>
    </source>
</evidence>
<comment type="similarity">
    <text evidence="1">Belongs to the UPF0065 (bug) family.</text>
</comment>
<dbReference type="RefSeq" id="WP_157399032.1">
    <property type="nucleotide sequence ID" value="NZ_WSEL01000009.1"/>
</dbReference>
<sequence>MRTSSFAPTRRRLLLAGAATIASPLAFGQGGFPSQPLKIIVPFGPGGLADVTARLTAQKLGDKLGQQVLIDNRPGAGGIVAAQTALTAPKDGHTLILFSNGTTIAKTLIKLPYDPQADFVPVSSLAYFDLNLLVSKDSRFTNLKSLLAEGARRPLTFGTINPGSTQHLSAELFKAATKLNATLVPFKTSGEVQAGLQRGDIDVGFESYTALRGAIDGGVLRAIAGTGPARTPWLPNVPTAREQGVDYEVTGWNAVYAPKGVPEAALEVIGNAMRDVLAQPELRKRLAEMGADPRASTAAEMGSVFERDRRKWQQVIQQAGIKV</sequence>
<dbReference type="Gene3D" id="3.40.190.150">
    <property type="entry name" value="Bordetella uptake gene, domain 1"/>
    <property type="match status" value="1"/>
</dbReference>
<dbReference type="PANTHER" id="PTHR42928:SF5">
    <property type="entry name" value="BLR1237 PROTEIN"/>
    <property type="match status" value="1"/>
</dbReference>
<gene>
    <name evidence="3" type="ORF">GON04_15835</name>
</gene>
<evidence type="ECO:0008006" key="5">
    <source>
        <dbReference type="Google" id="ProtNLM"/>
    </source>
</evidence>